<feature type="region of interest" description="Disordered" evidence="1">
    <location>
        <begin position="105"/>
        <end position="193"/>
    </location>
</feature>
<proteinExistence type="predicted"/>
<sequence length="392" mass="43679">METFNTSGLGGYRPVMRSQIGTSSQPTAKKCKKHFRCGKKRLRNVKESNTEEGQRVVDEERKFKKDCKRKKVPQLIKESNIEEVQRVLDDEKVDEIHLVDKDCTRGMKKGRPTVAGKTSGGRSEVAVDVGAGIGEVAGKHGSAAGGEEDRDSGIVQPEEEEILQGRQSQLGERFAGLLDGGRGSTPSGLLDKDSLERVVTQRASKSRPSKERPGEGSVGILYANYWQKRGSVGVGPGERRARRPLGEAPRAAPELDEEEKARRRGVGLQEGRAALDKIRRNQKIGSSVQFQSVFTRREGFFYNPIVKVMKLLMTDLIKRIAFFKERRGEINCGEVQRDKLHYTGEVQRALDPAFSVELEAERERASNGVQEGRSRSSTSSCQQCCKKFEQRN</sequence>
<evidence type="ECO:0000256" key="1">
    <source>
        <dbReference type="SAM" id="MobiDB-lite"/>
    </source>
</evidence>
<protein>
    <submittedName>
        <fullName evidence="2">Uncharacterized protein</fullName>
    </submittedName>
</protein>
<evidence type="ECO:0000313" key="2">
    <source>
        <dbReference type="EMBL" id="KAK8926666.1"/>
    </source>
</evidence>
<dbReference type="AlphaFoldDB" id="A0AAP0B493"/>
<organism evidence="2 3">
    <name type="scientific">Platanthera zijinensis</name>
    <dbReference type="NCBI Taxonomy" id="2320716"/>
    <lineage>
        <taxon>Eukaryota</taxon>
        <taxon>Viridiplantae</taxon>
        <taxon>Streptophyta</taxon>
        <taxon>Embryophyta</taxon>
        <taxon>Tracheophyta</taxon>
        <taxon>Spermatophyta</taxon>
        <taxon>Magnoliopsida</taxon>
        <taxon>Liliopsida</taxon>
        <taxon>Asparagales</taxon>
        <taxon>Orchidaceae</taxon>
        <taxon>Orchidoideae</taxon>
        <taxon>Orchideae</taxon>
        <taxon>Orchidinae</taxon>
        <taxon>Platanthera</taxon>
    </lineage>
</organism>
<dbReference type="Proteomes" id="UP001418222">
    <property type="component" value="Unassembled WGS sequence"/>
</dbReference>
<name>A0AAP0B493_9ASPA</name>
<evidence type="ECO:0000313" key="3">
    <source>
        <dbReference type="Proteomes" id="UP001418222"/>
    </source>
</evidence>
<reference evidence="2 3" key="1">
    <citation type="journal article" date="2022" name="Nat. Plants">
        <title>Genomes of leafy and leafless Platanthera orchids illuminate the evolution of mycoheterotrophy.</title>
        <authorList>
            <person name="Li M.H."/>
            <person name="Liu K.W."/>
            <person name="Li Z."/>
            <person name="Lu H.C."/>
            <person name="Ye Q.L."/>
            <person name="Zhang D."/>
            <person name="Wang J.Y."/>
            <person name="Li Y.F."/>
            <person name="Zhong Z.M."/>
            <person name="Liu X."/>
            <person name="Yu X."/>
            <person name="Liu D.K."/>
            <person name="Tu X.D."/>
            <person name="Liu B."/>
            <person name="Hao Y."/>
            <person name="Liao X.Y."/>
            <person name="Jiang Y.T."/>
            <person name="Sun W.H."/>
            <person name="Chen J."/>
            <person name="Chen Y.Q."/>
            <person name="Ai Y."/>
            <person name="Zhai J.W."/>
            <person name="Wu S.S."/>
            <person name="Zhou Z."/>
            <person name="Hsiao Y.Y."/>
            <person name="Wu W.L."/>
            <person name="Chen Y.Y."/>
            <person name="Lin Y.F."/>
            <person name="Hsu J.L."/>
            <person name="Li C.Y."/>
            <person name="Wang Z.W."/>
            <person name="Zhao X."/>
            <person name="Zhong W.Y."/>
            <person name="Ma X.K."/>
            <person name="Ma L."/>
            <person name="Huang J."/>
            <person name="Chen G.Z."/>
            <person name="Huang M.Z."/>
            <person name="Huang L."/>
            <person name="Peng D.H."/>
            <person name="Luo Y.B."/>
            <person name="Zou S.Q."/>
            <person name="Chen S.P."/>
            <person name="Lan S."/>
            <person name="Tsai W.C."/>
            <person name="Van de Peer Y."/>
            <person name="Liu Z.J."/>
        </authorList>
    </citation>
    <scope>NUCLEOTIDE SEQUENCE [LARGE SCALE GENOMIC DNA]</scope>
    <source>
        <strain evidence="2">Lor287</strain>
    </source>
</reference>
<feature type="region of interest" description="Disordered" evidence="1">
    <location>
        <begin position="1"/>
        <end position="33"/>
    </location>
</feature>
<gene>
    <name evidence="2" type="ORF">KSP39_PZI018190</name>
</gene>
<dbReference type="EMBL" id="JBBWWQ010000016">
    <property type="protein sequence ID" value="KAK8926666.1"/>
    <property type="molecule type" value="Genomic_DNA"/>
</dbReference>
<keyword evidence="3" id="KW-1185">Reference proteome</keyword>
<comment type="caution">
    <text evidence="2">The sequence shown here is derived from an EMBL/GenBank/DDBJ whole genome shotgun (WGS) entry which is preliminary data.</text>
</comment>
<feature type="region of interest" description="Disordered" evidence="1">
    <location>
        <begin position="233"/>
        <end position="267"/>
    </location>
</feature>
<accession>A0AAP0B493</accession>